<evidence type="ECO:0000259" key="4">
    <source>
        <dbReference type="Pfam" id="PF00135"/>
    </source>
</evidence>
<dbReference type="Pfam" id="PF00135">
    <property type="entry name" value="COesterase"/>
    <property type="match status" value="1"/>
</dbReference>
<dbReference type="SUPFAM" id="SSF53474">
    <property type="entry name" value="alpha/beta-Hydrolases"/>
    <property type="match status" value="1"/>
</dbReference>
<feature type="domain" description="Carboxylesterase type B" evidence="4">
    <location>
        <begin position="43"/>
        <end position="561"/>
    </location>
</feature>
<protein>
    <recommendedName>
        <fullName evidence="4">Carboxylesterase type B domain-containing protein</fullName>
    </recommendedName>
</protein>
<dbReference type="InterPro" id="IPR029058">
    <property type="entry name" value="AB_hydrolase_fold"/>
</dbReference>
<dbReference type="AlphaFoldDB" id="A0A8B6GFY9"/>
<dbReference type="EMBL" id="UYJE01008367">
    <property type="protein sequence ID" value="VDI63302.1"/>
    <property type="molecule type" value="Genomic_DNA"/>
</dbReference>
<dbReference type="InterPro" id="IPR051093">
    <property type="entry name" value="Neuroligin/BSAL"/>
</dbReference>
<accession>A0A8B6GFY9</accession>
<name>A0A8B6GFY9_MYTGA</name>
<dbReference type="PROSITE" id="PS00941">
    <property type="entry name" value="CARBOXYLESTERASE_B_2"/>
    <property type="match status" value="1"/>
</dbReference>
<keyword evidence="6" id="KW-1185">Reference proteome</keyword>
<feature type="transmembrane region" description="Helical" evidence="3">
    <location>
        <begin position="595"/>
        <end position="616"/>
    </location>
</feature>
<dbReference type="InterPro" id="IPR019819">
    <property type="entry name" value="Carboxylesterase_B_CS"/>
</dbReference>
<dbReference type="Proteomes" id="UP000596742">
    <property type="component" value="Unassembled WGS sequence"/>
</dbReference>
<evidence type="ECO:0000256" key="1">
    <source>
        <dbReference type="ARBA" id="ARBA00005964"/>
    </source>
</evidence>
<evidence type="ECO:0000256" key="2">
    <source>
        <dbReference type="ARBA" id="ARBA00022729"/>
    </source>
</evidence>
<dbReference type="OrthoDB" id="19653at2759"/>
<comment type="similarity">
    <text evidence="1">Belongs to the type-B carboxylesterase/lipase family.</text>
</comment>
<evidence type="ECO:0000256" key="3">
    <source>
        <dbReference type="SAM" id="Phobius"/>
    </source>
</evidence>
<gene>
    <name evidence="5" type="ORF">MGAL_10B031523</name>
</gene>
<organism evidence="5 6">
    <name type="scientific">Mytilus galloprovincialis</name>
    <name type="common">Mediterranean mussel</name>
    <dbReference type="NCBI Taxonomy" id="29158"/>
    <lineage>
        <taxon>Eukaryota</taxon>
        <taxon>Metazoa</taxon>
        <taxon>Spiralia</taxon>
        <taxon>Lophotrochozoa</taxon>
        <taxon>Mollusca</taxon>
        <taxon>Bivalvia</taxon>
        <taxon>Autobranchia</taxon>
        <taxon>Pteriomorphia</taxon>
        <taxon>Mytilida</taxon>
        <taxon>Mytiloidea</taxon>
        <taxon>Mytilidae</taxon>
        <taxon>Mytilinae</taxon>
        <taxon>Mytilus</taxon>
    </lineage>
</organism>
<keyword evidence="3" id="KW-1133">Transmembrane helix</keyword>
<dbReference type="PANTHER" id="PTHR43903">
    <property type="entry name" value="NEUROLIGIN"/>
    <property type="match status" value="1"/>
</dbReference>
<evidence type="ECO:0000313" key="5">
    <source>
        <dbReference type="EMBL" id="VDI63302.1"/>
    </source>
</evidence>
<comment type="caution">
    <text evidence="5">The sequence shown here is derived from an EMBL/GenBank/DDBJ whole genome shotgun (WGS) entry which is preliminary data.</text>
</comment>
<sequence>MRSLIIPTDRAFLSTFYKMTNIQLYCVIIVLCYKYSLAVNHVIRHTEYGKVKGVLEHVQHGKVIEKFLGIPYAQPPIGKLRFEAPIPPHGWGSEILRTENFGPACPQGAGGMEYIKLHHPGFDLSSEDCLYLNVYVPKIVNHNSRMPVLVFIHGGSYFNGMGGMFEGSFLAIEGIIVVTVNYRLGALGFLSTGDSNIPGNYGMLDQVAALKWVKQNIGHFDGDPDRITIDGHSAGGCSVGLLMISPLTKGLFRNVIIQSGSPLAHWAVRQRPSLPDVYYNIFTSAFDCLSNNTFTVKQCLQSVTADEIFRKTSGGHASSPRISPQFTPVVDGYFLPKHPRELLIEGDFYVDNVMTGATKDEGLVAANHLNYTLAADLHGLDQLLTLIHCIRGDLPRLPGIVDTVLEVYASWPFDTSDENVRQIFSEIIGDHFITAPTHDLAEGLVKRNSTVYLYNFEYRSEFQRKEEGVVHGSEIFYLCGFPMTGHPTFLYGEKDRKTAKMLMHLWSNFVKNGLPSLVPHKEFHMAPYSLHRKQYSNIFDGEMVPKVEVNANYKDKKIHFWNKKLPQLLSDTHRQTIDHSRTVTKSYFVQETDSWVLISICIVLAALSVSFLVGYCRTRRQLIKVLKQNGVPLANRMI</sequence>
<keyword evidence="3" id="KW-0472">Membrane</keyword>
<evidence type="ECO:0000313" key="6">
    <source>
        <dbReference type="Proteomes" id="UP000596742"/>
    </source>
</evidence>
<dbReference type="InterPro" id="IPR002018">
    <property type="entry name" value="CarbesteraseB"/>
</dbReference>
<keyword evidence="2" id="KW-0732">Signal</keyword>
<keyword evidence="3" id="KW-0812">Transmembrane</keyword>
<reference evidence="5" key="1">
    <citation type="submission" date="2018-11" db="EMBL/GenBank/DDBJ databases">
        <authorList>
            <person name="Alioto T."/>
            <person name="Alioto T."/>
        </authorList>
    </citation>
    <scope>NUCLEOTIDE SEQUENCE</scope>
</reference>
<dbReference type="Gene3D" id="3.40.50.1820">
    <property type="entry name" value="alpha/beta hydrolase"/>
    <property type="match status" value="1"/>
</dbReference>
<proteinExistence type="inferred from homology"/>